<evidence type="ECO:0000313" key="2">
    <source>
        <dbReference type="EMBL" id="ETN66370.1"/>
    </source>
</evidence>
<organism evidence="2">
    <name type="scientific">Anopheles darlingi</name>
    <name type="common">Mosquito</name>
    <dbReference type="NCBI Taxonomy" id="43151"/>
    <lineage>
        <taxon>Eukaryota</taxon>
        <taxon>Metazoa</taxon>
        <taxon>Ecdysozoa</taxon>
        <taxon>Arthropoda</taxon>
        <taxon>Hexapoda</taxon>
        <taxon>Insecta</taxon>
        <taxon>Pterygota</taxon>
        <taxon>Neoptera</taxon>
        <taxon>Endopterygota</taxon>
        <taxon>Diptera</taxon>
        <taxon>Nematocera</taxon>
        <taxon>Culicoidea</taxon>
        <taxon>Culicidae</taxon>
        <taxon>Anophelinae</taxon>
        <taxon>Anopheles</taxon>
    </lineage>
</organism>
<reference evidence="2" key="2">
    <citation type="submission" date="2010-05" db="EMBL/GenBank/DDBJ databases">
        <authorList>
            <person name="Almeida L.G."/>
            <person name="Nicolas M.F."/>
            <person name="Souza R.C."/>
            <person name="Vasconcelos A.T.R."/>
        </authorList>
    </citation>
    <scope>NUCLEOTIDE SEQUENCE</scope>
</reference>
<dbReference type="AlphaFoldDB" id="W5JTU1"/>
<feature type="compositionally biased region" description="Low complexity" evidence="1">
    <location>
        <begin position="774"/>
        <end position="788"/>
    </location>
</feature>
<keyword evidence="4" id="KW-1185">Reference proteome</keyword>
<feature type="region of interest" description="Disordered" evidence="1">
    <location>
        <begin position="341"/>
        <end position="379"/>
    </location>
</feature>
<dbReference type="VEuPathDB" id="VectorBase:ADAR2_000603"/>
<reference evidence="2 4" key="1">
    <citation type="journal article" date="2010" name="BMC Genomics">
        <title>Combination of measures distinguishes pre-miRNAs from other stem-loops in the genome of the newly sequenced Anopheles darlingi.</title>
        <authorList>
            <person name="Mendes N.D."/>
            <person name="Freitas A.T."/>
            <person name="Vasconcelos A.T."/>
            <person name="Sagot M.F."/>
        </authorList>
    </citation>
    <scope>NUCLEOTIDE SEQUENCE</scope>
</reference>
<dbReference type="EnsemblMetazoa" id="ADAC001844-RA">
    <property type="protein sequence ID" value="ADAC001844-PA"/>
    <property type="gene ID" value="ADAC001844"/>
</dbReference>
<feature type="region of interest" description="Disordered" evidence="1">
    <location>
        <begin position="763"/>
        <end position="788"/>
    </location>
</feature>
<feature type="compositionally biased region" description="Basic residues" evidence="1">
    <location>
        <begin position="1"/>
        <end position="18"/>
    </location>
</feature>
<evidence type="ECO:0000313" key="3">
    <source>
        <dbReference type="EnsemblMetazoa" id="ADAC001844-PA"/>
    </source>
</evidence>
<feature type="region of interest" description="Disordered" evidence="1">
    <location>
        <begin position="568"/>
        <end position="615"/>
    </location>
</feature>
<dbReference type="PANTHER" id="PTHR24330">
    <property type="entry name" value="HOMEOBOX PROTEIN BARH-LIKE"/>
    <property type="match status" value="1"/>
</dbReference>
<evidence type="ECO:0000313" key="4">
    <source>
        <dbReference type="Proteomes" id="UP000000673"/>
    </source>
</evidence>
<dbReference type="FunCoup" id="W5JTU1">
    <property type="interactions" value="3"/>
</dbReference>
<feature type="region of interest" description="Disordered" evidence="1">
    <location>
        <begin position="127"/>
        <end position="165"/>
    </location>
</feature>
<feature type="compositionally biased region" description="Basic and acidic residues" evidence="1">
    <location>
        <begin position="129"/>
        <end position="165"/>
    </location>
</feature>
<dbReference type="eggNOG" id="ENOG502QUZ2">
    <property type="taxonomic scope" value="Eukaryota"/>
</dbReference>
<dbReference type="VEuPathDB" id="VectorBase:ADAC001844"/>
<feature type="compositionally biased region" description="Low complexity" evidence="1">
    <location>
        <begin position="525"/>
        <end position="538"/>
    </location>
</feature>
<feature type="region of interest" description="Disordered" evidence="1">
    <location>
        <begin position="513"/>
        <end position="538"/>
    </location>
</feature>
<dbReference type="Proteomes" id="UP000000673">
    <property type="component" value="Unassembled WGS sequence"/>
</dbReference>
<dbReference type="STRING" id="43151.W5JTU1"/>
<feature type="compositionally biased region" description="Low complexity" evidence="1">
    <location>
        <begin position="342"/>
        <end position="352"/>
    </location>
</feature>
<dbReference type="HOGENOM" id="CLU_014962_0_0_1"/>
<feature type="compositionally biased region" description="Low complexity" evidence="1">
    <location>
        <begin position="311"/>
        <end position="326"/>
    </location>
</feature>
<evidence type="ECO:0000256" key="1">
    <source>
        <dbReference type="SAM" id="MobiDB-lite"/>
    </source>
</evidence>
<dbReference type="PANTHER" id="PTHR24330:SF19">
    <property type="entry name" value="MEDIATOR OF RNA POLYMERASE II TRANSCRIPTION SUBUNIT 29"/>
    <property type="match status" value="1"/>
</dbReference>
<protein>
    <submittedName>
        <fullName evidence="2">Stoned-A</fullName>
    </submittedName>
</protein>
<feature type="compositionally biased region" description="Low complexity" evidence="1">
    <location>
        <begin position="44"/>
        <end position="80"/>
    </location>
</feature>
<name>W5JTU1_ANODA</name>
<proteinExistence type="predicted"/>
<reference evidence="3" key="4">
    <citation type="submission" date="2015-06" db="UniProtKB">
        <authorList>
            <consortium name="EnsemblMetazoa"/>
        </authorList>
    </citation>
    <scope>IDENTIFICATION</scope>
</reference>
<feature type="region of interest" description="Disordered" evidence="1">
    <location>
        <begin position="1"/>
        <end position="94"/>
    </location>
</feature>
<feature type="region of interest" description="Disordered" evidence="1">
    <location>
        <begin position="851"/>
        <end position="873"/>
    </location>
</feature>
<dbReference type="EMBL" id="ADMH02000465">
    <property type="protein sequence ID" value="ETN66370.1"/>
    <property type="molecule type" value="Genomic_DNA"/>
</dbReference>
<dbReference type="OMA" id="NTYYAEQ"/>
<accession>W5JTU1</accession>
<sequence>MLKLPKGLKKKKKGKKSKKDQELFTEEELEQYRREHQNQSALNSAAPSDSEEQQQQPHQSHQSHQSHHQPSAAASSASVSGAGGEKSGETDEEWSKFAALTSGIDSVLKKTQGDLDRIKSTSFFQKVPTKVEQEEREREERERCAEEERRKAAEEAARAEEEKRSAAEELIGAVVELSDSDHNNSETEEDIFDTGYIDAIARGELPIAYVPESPVLESFDGPDPFDTSYAEKVIKGPEVSKRGKKLVCIGSAVEVLTGRVEGAGTGAAKTRRQRRGPQNLLLASFDEGDQQQQQQPGAEQGNEAVASVQKDSPALTLLDDPADLPTSNIEIDLSVSLHLNLQKQQQQQQQQQQEEEEHSQLPEQPDLDEFDELKSREPVLVAGSDNLELLLGKPEAEASVPGSPGGTTGVLNLDAFDAPESDDPFYTGFVERLLPATAVEDDEFDPRAITEEEAAAATAAATEQQPDARRAITPDLFSAGAEVPTPQVALQDLLSVSTSDLTGLGDKPLEVATAGQVLPPPGPPGSTTTGAGSVPAAADPFDTTAIDLIVAPGKAELKFLEEELLSGAEPRGPAATITHSLSDPDFDPRADDDNDNAGTTDHRTGPEEEEDARFEQDLQSLVQRKSSLSLHIGAGSVGNGGGGAGANRSKSVVFAVATPDLLKLDGADHSSVTKKPLTPYYSRESSLPDLEADPFDTSFVPPVAPTTLELSLLEQELTSASANQDDFNPRADEPADQQSVRAADLLGAGYDQTTDAQKVLTPARPGAATGSADQQQQHQQLLQQQQQEQELDPFDTTIAHNLQPGRTELKLLEDELIPSIPTVVTDILSDAPQEASSVFVKVLTPQIGGRGSLDFGDNNNGQEQQQQQRECEVDPFDTSIAENIGPGRTEIKLLEDELIDHHY</sequence>
<feature type="region of interest" description="Disordered" evidence="1">
    <location>
        <begin position="259"/>
        <end position="326"/>
    </location>
</feature>
<gene>
    <name evidence="2" type="ORF">AND_001844</name>
</gene>
<reference evidence="2" key="3">
    <citation type="journal article" date="2013" name="Nucleic Acids Res.">
        <title>The genome of Anopheles darlingi, the main neotropical malaria vector.</title>
        <authorList>
            <person name="Marinotti O."/>
            <person name="Cerqueira G.C."/>
            <person name="de Almeida L.G."/>
            <person name="Ferro M.I."/>
            <person name="Loreto E.L."/>
            <person name="Zaha A."/>
            <person name="Teixeira S.M."/>
            <person name="Wespiser A.R."/>
            <person name="Almeida E Silva A."/>
            <person name="Schlindwein A.D."/>
            <person name="Pacheco A.C."/>
            <person name="Silva A.L."/>
            <person name="Graveley B.R."/>
            <person name="Walenz B.P."/>
            <person name="Lima Bde A."/>
            <person name="Ribeiro C.A."/>
            <person name="Nunes-Silva C.G."/>
            <person name="de Carvalho C.R."/>
            <person name="Soares C.M."/>
            <person name="de Menezes C.B."/>
            <person name="Matiolli C."/>
            <person name="Caffrey D."/>
            <person name="Araujo D.A."/>
            <person name="de Oliveira D.M."/>
            <person name="Golenbock D."/>
            <person name="Grisard E.C."/>
            <person name="Fantinatti-Garboggini F."/>
            <person name="de Carvalho F.M."/>
            <person name="Barcellos F.G."/>
            <person name="Prosdocimi F."/>
            <person name="May G."/>
            <person name="Azevedo Junior G.M."/>
            <person name="Guimaraes G.M."/>
            <person name="Goldman G.H."/>
            <person name="Padilha I.Q."/>
            <person name="Batista Jda S."/>
            <person name="Ferro J.A."/>
            <person name="Ribeiro J.M."/>
            <person name="Fietto J.L."/>
            <person name="Dabbas K.M."/>
            <person name="Cerdeira L."/>
            <person name="Agnez-Lima L.F."/>
            <person name="Brocchi M."/>
            <person name="de Carvalho M.O."/>
            <person name="Teixeira Mde M."/>
            <person name="Diniz Maia Mde M."/>
            <person name="Goldman M.H."/>
            <person name="Cruz Schneider M.P."/>
            <person name="Felipe M.S."/>
            <person name="Hungria M."/>
            <person name="Nicolas M.F."/>
            <person name="Pereira M."/>
            <person name="Montes M.A."/>
            <person name="Cantao M.E."/>
            <person name="Vincentz M."/>
            <person name="Rafael M.S."/>
            <person name="Silverman N."/>
            <person name="Stoco P.H."/>
            <person name="Souza R.C."/>
            <person name="Vicentini R."/>
            <person name="Gazzinelli R.T."/>
            <person name="Neves Rde O."/>
            <person name="Silva R."/>
            <person name="Astolfi-Filho S."/>
            <person name="Maciel T.E."/>
            <person name="Urmenyi T.P."/>
            <person name="Tadei W.P."/>
            <person name="Camargo E.P."/>
            <person name="de Vasconcelos A.T."/>
        </authorList>
    </citation>
    <scope>NUCLEOTIDE SEQUENCE</scope>
</reference>
<dbReference type="InterPro" id="IPR052145">
    <property type="entry name" value="Mediator/Homeobox_domain"/>
</dbReference>